<dbReference type="AlphaFoldDB" id="A0A8J5W1M7"/>
<protein>
    <submittedName>
        <fullName evidence="1">Uncharacterized protein</fullName>
    </submittedName>
</protein>
<comment type="caution">
    <text evidence="1">The sequence shown here is derived from an EMBL/GenBank/DDBJ whole genome shotgun (WGS) entry which is preliminary data.</text>
</comment>
<sequence length="66" mass="7183">MAACWCYVTVPRRAAVTGRMNATIAGAGAGEMVLRACGVYNYTHTDSIAQARVIFFLDSRLQNRVS</sequence>
<dbReference type="EMBL" id="JAAALK010000283">
    <property type="protein sequence ID" value="KAG8070908.1"/>
    <property type="molecule type" value="Genomic_DNA"/>
</dbReference>
<proteinExistence type="predicted"/>
<reference evidence="1" key="2">
    <citation type="submission" date="2021-02" db="EMBL/GenBank/DDBJ databases">
        <authorList>
            <person name="Kimball J.A."/>
            <person name="Haas M.W."/>
            <person name="Macchietto M."/>
            <person name="Kono T."/>
            <person name="Duquette J."/>
            <person name="Shao M."/>
        </authorList>
    </citation>
    <scope>NUCLEOTIDE SEQUENCE</scope>
    <source>
        <tissue evidence="1">Fresh leaf tissue</tissue>
    </source>
</reference>
<reference evidence="1" key="1">
    <citation type="journal article" date="2021" name="bioRxiv">
        <title>Whole Genome Assembly and Annotation of Northern Wild Rice, Zizania palustris L., Supports a Whole Genome Duplication in the Zizania Genus.</title>
        <authorList>
            <person name="Haas M."/>
            <person name="Kono T."/>
            <person name="Macchietto M."/>
            <person name="Millas R."/>
            <person name="McGilp L."/>
            <person name="Shao M."/>
            <person name="Duquette J."/>
            <person name="Hirsch C.N."/>
            <person name="Kimball J."/>
        </authorList>
    </citation>
    <scope>NUCLEOTIDE SEQUENCE</scope>
    <source>
        <tissue evidence="1">Fresh leaf tissue</tissue>
    </source>
</reference>
<evidence type="ECO:0000313" key="1">
    <source>
        <dbReference type="EMBL" id="KAG8070908.1"/>
    </source>
</evidence>
<organism evidence="1 2">
    <name type="scientific">Zizania palustris</name>
    <name type="common">Northern wild rice</name>
    <dbReference type="NCBI Taxonomy" id="103762"/>
    <lineage>
        <taxon>Eukaryota</taxon>
        <taxon>Viridiplantae</taxon>
        <taxon>Streptophyta</taxon>
        <taxon>Embryophyta</taxon>
        <taxon>Tracheophyta</taxon>
        <taxon>Spermatophyta</taxon>
        <taxon>Magnoliopsida</taxon>
        <taxon>Liliopsida</taxon>
        <taxon>Poales</taxon>
        <taxon>Poaceae</taxon>
        <taxon>BOP clade</taxon>
        <taxon>Oryzoideae</taxon>
        <taxon>Oryzeae</taxon>
        <taxon>Zizaniinae</taxon>
        <taxon>Zizania</taxon>
    </lineage>
</organism>
<accession>A0A8J5W1M7</accession>
<dbReference type="Proteomes" id="UP000729402">
    <property type="component" value="Unassembled WGS sequence"/>
</dbReference>
<name>A0A8J5W1M7_ZIZPA</name>
<keyword evidence="2" id="KW-1185">Reference proteome</keyword>
<gene>
    <name evidence="1" type="ORF">GUJ93_ZPchr0006g44428</name>
</gene>
<evidence type="ECO:0000313" key="2">
    <source>
        <dbReference type="Proteomes" id="UP000729402"/>
    </source>
</evidence>